<evidence type="ECO:0000256" key="8">
    <source>
        <dbReference type="ARBA" id="ARBA00023239"/>
    </source>
</evidence>
<dbReference type="InterPro" id="IPR004628">
    <property type="entry name" value="Man_deHydtase"/>
</dbReference>
<comment type="cofactor">
    <cofactor evidence="9">
        <name>Fe(2+)</name>
        <dbReference type="ChEBI" id="CHEBI:29033"/>
    </cofactor>
    <cofactor evidence="9">
        <name>Mn(2+)</name>
        <dbReference type="ChEBI" id="CHEBI:29035"/>
    </cofactor>
</comment>
<organism evidence="11 12">
    <name type="scientific">Alkalibacterium putridalgicola</name>
    <dbReference type="NCBI Taxonomy" id="426703"/>
    <lineage>
        <taxon>Bacteria</taxon>
        <taxon>Bacillati</taxon>
        <taxon>Bacillota</taxon>
        <taxon>Bacilli</taxon>
        <taxon>Lactobacillales</taxon>
        <taxon>Carnobacteriaceae</taxon>
        <taxon>Alkalibacterium</taxon>
    </lineage>
</organism>
<dbReference type="STRING" id="426703.SAMN04488100_1048"/>
<dbReference type="PANTHER" id="PTHR30387">
    <property type="entry name" value="MANNONATE DEHYDRATASE"/>
    <property type="match status" value="1"/>
</dbReference>
<dbReference type="NCBIfam" id="NF003027">
    <property type="entry name" value="PRK03906.1"/>
    <property type="match status" value="1"/>
</dbReference>
<evidence type="ECO:0000256" key="3">
    <source>
        <dbReference type="ARBA" id="ARBA00004892"/>
    </source>
</evidence>
<dbReference type="UniPathway" id="UPA00246"/>
<proteinExistence type="inferred from homology"/>
<evidence type="ECO:0000256" key="2">
    <source>
        <dbReference type="ARBA" id="ARBA00002713"/>
    </source>
</evidence>
<sequence length="391" mass="44600">MLKAEKSINKHKQDRSGSVPLPRFTAKGEDRMKTTFRWYGKGNDTVSLSDIRQIPSMHSVVWALHDLGPGEVWPVERIQEVKDQAAEYDLGIDVVESVNVHEAIKLGTADRDEYIENYKQTIRNLGEVGGVKVICYNFMPVFDWVRTDMAKEHEDGSTALFYENAKIEGVDPHELFEQVKRSSRGMTLPGWEPERLEKIEELLNAYNGVSEDDLFENLAYFLKEIVPVAEENGIKMAIHPDDPPFPVFNLPRIVHSKENLQRIVDAVDSPSNGLTLCSGALGSIKGNDIPDMIRTFKDRIPFAHIRNVKVYENGDFIETSHREQDGSVPILEIMKAYHEIGFEGYMRPDHGRHLWGEESRPGYGLYDRALGIMYMMGAWDMLEKLEKESSQ</sequence>
<comment type="pathway">
    <text evidence="3 9">Carbohydrate metabolism; pentose and glucuronate interconversion.</text>
</comment>
<dbReference type="EC" id="4.2.1.8" evidence="5 9"/>
<dbReference type="PANTHER" id="PTHR30387:SF2">
    <property type="entry name" value="MANNONATE DEHYDRATASE"/>
    <property type="match status" value="1"/>
</dbReference>
<dbReference type="SUPFAM" id="SSF51658">
    <property type="entry name" value="Xylose isomerase-like"/>
    <property type="match status" value="1"/>
</dbReference>
<name>A0A1H7R917_9LACT</name>
<dbReference type="GO" id="GO:0042840">
    <property type="term" value="P:D-glucuronate catabolic process"/>
    <property type="evidence" value="ECO:0007669"/>
    <property type="project" value="TreeGrafter"/>
</dbReference>
<dbReference type="Gene3D" id="3.20.20.150">
    <property type="entry name" value="Divalent-metal-dependent TIM barrel enzymes"/>
    <property type="match status" value="1"/>
</dbReference>
<keyword evidence="7 9" id="KW-0464">Manganese</keyword>
<dbReference type="AlphaFoldDB" id="A0A1H7R917"/>
<dbReference type="GO" id="GO:0008927">
    <property type="term" value="F:mannonate dehydratase activity"/>
    <property type="evidence" value="ECO:0007669"/>
    <property type="project" value="UniProtKB-UniRule"/>
</dbReference>
<dbReference type="NCBIfam" id="TIGR00695">
    <property type="entry name" value="uxuA"/>
    <property type="match status" value="1"/>
</dbReference>
<dbReference type="GO" id="GO:0030145">
    <property type="term" value="F:manganese ion binding"/>
    <property type="evidence" value="ECO:0007669"/>
    <property type="project" value="TreeGrafter"/>
</dbReference>
<keyword evidence="6 9" id="KW-0408">Iron</keyword>
<evidence type="ECO:0000256" key="6">
    <source>
        <dbReference type="ARBA" id="ARBA00023004"/>
    </source>
</evidence>
<dbReference type="Proteomes" id="UP000198548">
    <property type="component" value="Unassembled WGS sequence"/>
</dbReference>
<dbReference type="InterPro" id="IPR036237">
    <property type="entry name" value="Xyl_isomerase-like_sf"/>
</dbReference>
<dbReference type="PIRSF" id="PIRSF016049">
    <property type="entry name" value="Man_dehyd"/>
    <property type="match status" value="1"/>
</dbReference>
<evidence type="ECO:0000256" key="1">
    <source>
        <dbReference type="ARBA" id="ARBA00001794"/>
    </source>
</evidence>
<dbReference type="EMBL" id="FOBL01000004">
    <property type="protein sequence ID" value="SEL56632.1"/>
    <property type="molecule type" value="Genomic_DNA"/>
</dbReference>
<accession>A0A1H7R917</accession>
<reference evidence="11 12" key="1">
    <citation type="submission" date="2016-10" db="EMBL/GenBank/DDBJ databases">
        <authorList>
            <person name="de Groot N.N."/>
        </authorList>
    </citation>
    <scope>NUCLEOTIDE SEQUENCE [LARGE SCALE GENOMIC DNA]</scope>
    <source>
        <strain evidence="11 12">DSM 19182</strain>
    </source>
</reference>
<comment type="function">
    <text evidence="2 9">Catalyzes the dehydration of D-mannonate.</text>
</comment>
<evidence type="ECO:0000256" key="7">
    <source>
        <dbReference type="ARBA" id="ARBA00023211"/>
    </source>
</evidence>
<keyword evidence="8 9" id="KW-0456">Lyase</keyword>
<feature type="region of interest" description="Disordered" evidence="10">
    <location>
        <begin position="1"/>
        <end position="24"/>
    </location>
</feature>
<comment type="catalytic activity">
    <reaction evidence="1 9">
        <text>D-mannonate = 2-dehydro-3-deoxy-D-gluconate + H2O</text>
        <dbReference type="Rhea" id="RHEA:20097"/>
        <dbReference type="ChEBI" id="CHEBI:15377"/>
        <dbReference type="ChEBI" id="CHEBI:17767"/>
        <dbReference type="ChEBI" id="CHEBI:57990"/>
        <dbReference type="EC" id="4.2.1.8"/>
    </reaction>
</comment>
<dbReference type="GO" id="GO:0008198">
    <property type="term" value="F:ferrous iron binding"/>
    <property type="evidence" value="ECO:0007669"/>
    <property type="project" value="TreeGrafter"/>
</dbReference>
<evidence type="ECO:0000313" key="11">
    <source>
        <dbReference type="EMBL" id="SEL56632.1"/>
    </source>
</evidence>
<evidence type="ECO:0000256" key="4">
    <source>
        <dbReference type="ARBA" id="ARBA00007389"/>
    </source>
</evidence>
<protein>
    <recommendedName>
        <fullName evidence="5 9">Mannonate dehydratase</fullName>
        <ecNumber evidence="5 9">4.2.1.8</ecNumber>
    </recommendedName>
    <alternativeName>
        <fullName evidence="9">D-mannonate hydro-lyase</fullName>
    </alternativeName>
</protein>
<evidence type="ECO:0000313" key="12">
    <source>
        <dbReference type="Proteomes" id="UP000198548"/>
    </source>
</evidence>
<gene>
    <name evidence="9" type="primary">uxuA</name>
    <name evidence="11" type="ORF">SAMN04488100_1048</name>
</gene>
<dbReference type="HAMAP" id="MF_00106">
    <property type="entry name" value="UxuA"/>
    <property type="match status" value="1"/>
</dbReference>
<comment type="similarity">
    <text evidence="4 9">Belongs to the mannonate dehydratase family.</text>
</comment>
<evidence type="ECO:0000256" key="10">
    <source>
        <dbReference type="SAM" id="MobiDB-lite"/>
    </source>
</evidence>
<evidence type="ECO:0000256" key="5">
    <source>
        <dbReference type="ARBA" id="ARBA00012927"/>
    </source>
</evidence>
<dbReference type="Pfam" id="PF03786">
    <property type="entry name" value="UxuA"/>
    <property type="match status" value="1"/>
</dbReference>
<evidence type="ECO:0000256" key="9">
    <source>
        <dbReference type="HAMAP-Rule" id="MF_00106"/>
    </source>
</evidence>